<evidence type="ECO:0000313" key="2">
    <source>
        <dbReference type="Proteomes" id="UP000557307"/>
    </source>
</evidence>
<proteinExistence type="predicted"/>
<organism evidence="1 2">
    <name type="scientific">Rhabdobacter roseus</name>
    <dbReference type="NCBI Taxonomy" id="1655419"/>
    <lineage>
        <taxon>Bacteria</taxon>
        <taxon>Pseudomonadati</taxon>
        <taxon>Bacteroidota</taxon>
        <taxon>Cytophagia</taxon>
        <taxon>Cytophagales</taxon>
        <taxon>Cytophagaceae</taxon>
        <taxon>Rhabdobacter</taxon>
    </lineage>
</organism>
<name>A0A840U5I0_9BACT</name>
<protein>
    <submittedName>
        <fullName evidence="1">Uncharacterized protein</fullName>
    </submittedName>
</protein>
<keyword evidence="2" id="KW-1185">Reference proteome</keyword>
<evidence type="ECO:0000313" key="1">
    <source>
        <dbReference type="EMBL" id="MBB5287568.1"/>
    </source>
</evidence>
<dbReference type="EMBL" id="JACHGF010000020">
    <property type="protein sequence ID" value="MBB5287568.1"/>
    <property type="molecule type" value="Genomic_DNA"/>
</dbReference>
<reference evidence="1 2" key="1">
    <citation type="submission" date="2020-08" db="EMBL/GenBank/DDBJ databases">
        <title>Genomic Encyclopedia of Type Strains, Phase IV (KMG-IV): sequencing the most valuable type-strain genomes for metagenomic binning, comparative biology and taxonomic classification.</title>
        <authorList>
            <person name="Goeker M."/>
        </authorList>
    </citation>
    <scope>NUCLEOTIDE SEQUENCE [LARGE SCALE GENOMIC DNA]</scope>
    <source>
        <strain evidence="1 2">DSM 105074</strain>
    </source>
</reference>
<dbReference type="Proteomes" id="UP000557307">
    <property type="component" value="Unassembled WGS sequence"/>
</dbReference>
<accession>A0A840U5I0</accession>
<sequence>MKKFKKLLRLGGLLCLLLLALVGVGVGPIFSGQKEPYRDNQIQTELVETREEDEDESTKPDVK</sequence>
<comment type="caution">
    <text evidence="1">The sequence shown here is derived from an EMBL/GenBank/DDBJ whole genome shotgun (WGS) entry which is preliminary data.</text>
</comment>
<dbReference type="RefSeq" id="WP_184179987.1">
    <property type="nucleotide sequence ID" value="NZ_JACHGF010000020.1"/>
</dbReference>
<gene>
    <name evidence="1" type="ORF">HNQ92_005732</name>
</gene>
<dbReference type="AlphaFoldDB" id="A0A840U5I0"/>